<proteinExistence type="predicted"/>
<gene>
    <name evidence="2" type="ORF">KY46_15925</name>
</gene>
<dbReference type="Proteomes" id="UP000033633">
    <property type="component" value="Unassembled WGS sequence"/>
</dbReference>
<evidence type="ECO:0000313" key="3">
    <source>
        <dbReference type="Proteomes" id="UP000033633"/>
    </source>
</evidence>
<feature type="compositionally biased region" description="Polar residues" evidence="1">
    <location>
        <begin position="1"/>
        <end position="16"/>
    </location>
</feature>
<evidence type="ECO:0000256" key="1">
    <source>
        <dbReference type="SAM" id="MobiDB-lite"/>
    </source>
</evidence>
<name>A0A0F5VBF6_9GAMM</name>
<protein>
    <submittedName>
        <fullName evidence="2">Uncharacterized protein</fullName>
    </submittedName>
</protein>
<feature type="region of interest" description="Disordered" evidence="1">
    <location>
        <begin position="1"/>
        <end position="27"/>
    </location>
</feature>
<dbReference type="RefSeq" id="WP_046221608.1">
    <property type="nucleotide sequence ID" value="NZ_JWYV01000015.1"/>
</dbReference>
<dbReference type="EMBL" id="JWYV01000015">
    <property type="protein sequence ID" value="KKC98824.1"/>
    <property type="molecule type" value="Genomic_DNA"/>
</dbReference>
<dbReference type="PATRIC" id="fig|265726.11.peg.1438"/>
<reference evidence="2 3" key="1">
    <citation type="submission" date="2014-12" db="EMBL/GenBank/DDBJ databases">
        <title>Mercury Reductase activity and rhizosphere competence traits in the genome of root associated Photobacterium halotolerans MELD1.</title>
        <authorList>
            <person name="Mathew D.C."/>
            <person name="Huang C.-C."/>
        </authorList>
    </citation>
    <scope>NUCLEOTIDE SEQUENCE [LARGE SCALE GENOMIC DNA]</scope>
    <source>
        <strain evidence="2 3">MELD1</strain>
    </source>
</reference>
<comment type="caution">
    <text evidence="2">The sequence shown here is derived from an EMBL/GenBank/DDBJ whole genome shotgun (WGS) entry which is preliminary data.</text>
</comment>
<organism evidence="2 3">
    <name type="scientific">Photobacterium halotolerans</name>
    <dbReference type="NCBI Taxonomy" id="265726"/>
    <lineage>
        <taxon>Bacteria</taxon>
        <taxon>Pseudomonadati</taxon>
        <taxon>Pseudomonadota</taxon>
        <taxon>Gammaproteobacteria</taxon>
        <taxon>Vibrionales</taxon>
        <taxon>Vibrionaceae</taxon>
        <taxon>Photobacterium</taxon>
    </lineage>
</organism>
<dbReference type="AlphaFoldDB" id="A0A0F5VBF6"/>
<accession>A0A0F5VBF6</accession>
<sequence>MNQVFQQARDMQQATNHSEKTAADQAQTQSHILLTSFEEAVDHFAANHSEDLKLTQAKLRELYSLAHLCLEGQQELSTPDDSQS</sequence>
<evidence type="ECO:0000313" key="2">
    <source>
        <dbReference type="EMBL" id="KKC98824.1"/>
    </source>
</evidence>
<keyword evidence="3" id="KW-1185">Reference proteome</keyword>